<evidence type="ECO:0000313" key="1">
    <source>
        <dbReference type="EMBL" id="URD78858.1"/>
    </source>
</evidence>
<accession>A0A9E7EN47</accession>
<gene>
    <name evidence="1" type="ORF">MUK42_00119</name>
</gene>
<keyword evidence="2" id="KW-1185">Reference proteome</keyword>
<reference evidence="1" key="1">
    <citation type="submission" date="2022-05" db="EMBL/GenBank/DDBJ databases">
        <title>The Musa troglodytarum L. genome provides insights into the mechanism of non-climacteric behaviour and enrichment of carotenoids.</title>
        <authorList>
            <person name="Wang J."/>
        </authorList>
    </citation>
    <scope>NUCLEOTIDE SEQUENCE</scope>
    <source>
        <tissue evidence="1">Leaf</tissue>
    </source>
</reference>
<organism evidence="1 2">
    <name type="scientific">Musa troglodytarum</name>
    <name type="common">fe'i banana</name>
    <dbReference type="NCBI Taxonomy" id="320322"/>
    <lineage>
        <taxon>Eukaryota</taxon>
        <taxon>Viridiplantae</taxon>
        <taxon>Streptophyta</taxon>
        <taxon>Embryophyta</taxon>
        <taxon>Tracheophyta</taxon>
        <taxon>Spermatophyta</taxon>
        <taxon>Magnoliopsida</taxon>
        <taxon>Liliopsida</taxon>
        <taxon>Zingiberales</taxon>
        <taxon>Musaceae</taxon>
        <taxon>Musa</taxon>
    </lineage>
</organism>
<dbReference type="AlphaFoldDB" id="A0A9E7EN47"/>
<evidence type="ECO:0000313" key="2">
    <source>
        <dbReference type="Proteomes" id="UP001055439"/>
    </source>
</evidence>
<proteinExistence type="predicted"/>
<dbReference type="Proteomes" id="UP001055439">
    <property type="component" value="Chromosome 10"/>
</dbReference>
<protein>
    <submittedName>
        <fullName evidence="1">Uncharacterized protein</fullName>
    </submittedName>
</protein>
<dbReference type="EMBL" id="CP097503">
    <property type="protein sequence ID" value="URD78858.1"/>
    <property type="molecule type" value="Genomic_DNA"/>
</dbReference>
<sequence length="165" mass="18014">MSITMSSSVASSIAAATFTPLTVRRHVHRTRTLCASPPIPIPRATACPSRLGFRQRNAANFHRKPRVLMVFADAITAGRRLGCCRWPSTPLPSWLVLQSSCFSAGLLLVLLLSSSEHGNVDRPSKASQIFSVATQGTTWTATGFKLPPNGYIPALTKRRLRHYEG</sequence>
<name>A0A9E7EN47_9LILI</name>